<gene>
    <name evidence="2" type="ORF">FK268_11325</name>
</gene>
<dbReference type="Proteomes" id="UP000319792">
    <property type="component" value="Unassembled WGS sequence"/>
</dbReference>
<organism evidence="2 3">
    <name type="scientific">Tsukamurella sputi</name>
    <dbReference type="NCBI Taxonomy" id="2591848"/>
    <lineage>
        <taxon>Bacteria</taxon>
        <taxon>Bacillati</taxon>
        <taxon>Actinomycetota</taxon>
        <taxon>Actinomycetes</taxon>
        <taxon>Mycobacteriales</taxon>
        <taxon>Tsukamurellaceae</taxon>
        <taxon>Tsukamurella</taxon>
    </lineage>
</organism>
<dbReference type="RefSeq" id="WP_146434014.1">
    <property type="nucleotide sequence ID" value="NZ_VIGV01000003.1"/>
</dbReference>
<protein>
    <submittedName>
        <fullName evidence="2">Uncharacterized protein</fullName>
    </submittedName>
</protein>
<accession>A0A5C5RNF4</accession>
<reference evidence="2 3" key="2">
    <citation type="submission" date="2019-08" db="EMBL/GenBank/DDBJ databases">
        <title>Tsukamurella conjunctivitidis sp. nov., Tsukamurella assacharolytica sp. nov. and Tsukamurella sputae sp. nov. isolated from patients with conjunctivitis, bacteraemia (lymphoma) and respiratory infection (sputum) in Hong Kong.</title>
        <authorList>
            <person name="Fok K.M.N."/>
            <person name="Fong J.Y.H."/>
        </authorList>
    </citation>
    <scope>NUCLEOTIDE SEQUENCE [LARGE SCALE GENOMIC DNA]</scope>
    <source>
        <strain evidence="2 3">HKU70</strain>
    </source>
</reference>
<feature type="transmembrane region" description="Helical" evidence="1">
    <location>
        <begin position="59"/>
        <end position="80"/>
    </location>
</feature>
<evidence type="ECO:0000313" key="2">
    <source>
        <dbReference type="EMBL" id="TWS24192.1"/>
    </source>
</evidence>
<name>A0A5C5RNF4_9ACTN</name>
<keyword evidence="1" id="KW-1133">Transmembrane helix</keyword>
<proteinExistence type="predicted"/>
<sequence length="140" mass="15129">MFGTILALLVAIEVLAWLWAHTLGADLLWSVTTLLLGVVLIVVWLVYLVTWAARRRRFAWHLLIIPTIGLLGLAVAFTGLPQKARWSYDEPRLTAAARAALADPRGVFRDQGDRRIGTQAVAAIAKAGGVVTFSVPGGDS</sequence>
<reference evidence="2 3" key="1">
    <citation type="submission" date="2019-06" db="EMBL/GenBank/DDBJ databases">
        <authorList>
            <person name="Teng J.L.L."/>
            <person name="Lee H.H."/>
            <person name="Lau S.K.P."/>
            <person name="Woo P.C.Y."/>
        </authorList>
    </citation>
    <scope>NUCLEOTIDE SEQUENCE [LARGE SCALE GENOMIC DNA]</scope>
    <source>
        <strain evidence="2 3">HKU70</strain>
    </source>
</reference>
<keyword evidence="3" id="KW-1185">Reference proteome</keyword>
<keyword evidence="1" id="KW-0472">Membrane</keyword>
<comment type="caution">
    <text evidence="2">The sequence shown here is derived from an EMBL/GenBank/DDBJ whole genome shotgun (WGS) entry which is preliminary data.</text>
</comment>
<dbReference type="EMBL" id="VIGV01000003">
    <property type="protein sequence ID" value="TWS24192.1"/>
    <property type="molecule type" value="Genomic_DNA"/>
</dbReference>
<evidence type="ECO:0000313" key="3">
    <source>
        <dbReference type="Proteomes" id="UP000319792"/>
    </source>
</evidence>
<evidence type="ECO:0000256" key="1">
    <source>
        <dbReference type="SAM" id="Phobius"/>
    </source>
</evidence>
<dbReference type="AlphaFoldDB" id="A0A5C5RNF4"/>
<keyword evidence="1" id="KW-0812">Transmembrane</keyword>
<feature type="transmembrane region" description="Helical" evidence="1">
    <location>
        <begin position="26"/>
        <end position="47"/>
    </location>
</feature>